<dbReference type="EMBL" id="QMFY01000009">
    <property type="protein sequence ID" value="RAV99799.1"/>
    <property type="molecule type" value="Genomic_DNA"/>
</dbReference>
<evidence type="ECO:0000313" key="2">
    <source>
        <dbReference type="Proteomes" id="UP000251889"/>
    </source>
</evidence>
<name>A0A364Y1H7_9BACT</name>
<organism evidence="1 2">
    <name type="scientific">Pseudochryseolinea flava</name>
    <dbReference type="NCBI Taxonomy" id="2059302"/>
    <lineage>
        <taxon>Bacteria</taxon>
        <taxon>Pseudomonadati</taxon>
        <taxon>Bacteroidota</taxon>
        <taxon>Cytophagia</taxon>
        <taxon>Cytophagales</taxon>
        <taxon>Fulvivirgaceae</taxon>
        <taxon>Pseudochryseolinea</taxon>
    </lineage>
</organism>
<dbReference type="RefSeq" id="WP_112748145.1">
    <property type="nucleotide sequence ID" value="NZ_QMFY01000009.1"/>
</dbReference>
<proteinExistence type="predicted"/>
<dbReference type="AlphaFoldDB" id="A0A364Y1H7"/>
<dbReference type="Proteomes" id="UP000251889">
    <property type="component" value="Unassembled WGS sequence"/>
</dbReference>
<reference evidence="1 2" key="1">
    <citation type="submission" date="2018-06" db="EMBL/GenBank/DDBJ databases">
        <title>Chryseolinea flavus sp. nov., a member of the phylum Bacteroidetes isolated from soil.</title>
        <authorList>
            <person name="Li Y."/>
            <person name="Wang J."/>
        </authorList>
    </citation>
    <scope>NUCLEOTIDE SEQUENCE [LARGE SCALE GENOMIC DNA]</scope>
    <source>
        <strain evidence="1 2">SDU1-6</strain>
    </source>
</reference>
<evidence type="ECO:0000313" key="1">
    <source>
        <dbReference type="EMBL" id="RAV99799.1"/>
    </source>
</evidence>
<gene>
    <name evidence="1" type="ORF">DQQ10_17295</name>
</gene>
<comment type="caution">
    <text evidence="1">The sequence shown here is derived from an EMBL/GenBank/DDBJ whole genome shotgun (WGS) entry which is preliminary data.</text>
</comment>
<sequence length="83" mass="10146">MILKFFFKQMSLQRQANFLKKRGIMLGTRLKDGRRIYIYMLRDLFIEVLFKNDNVNEHAERLNMLEGLHNLNEYLEREFKASF</sequence>
<accession>A0A364Y1H7</accession>
<protein>
    <submittedName>
        <fullName evidence="1">Uncharacterized protein</fullName>
    </submittedName>
</protein>
<keyword evidence="2" id="KW-1185">Reference proteome</keyword>